<evidence type="ECO:0000256" key="2">
    <source>
        <dbReference type="SAM" id="SignalP"/>
    </source>
</evidence>
<accession>A0A3G1T152</accession>
<keyword evidence="2" id="KW-0732">Signal</keyword>
<evidence type="ECO:0000256" key="1">
    <source>
        <dbReference type="SAM" id="MobiDB-lite"/>
    </source>
</evidence>
<reference evidence="3" key="1">
    <citation type="journal article" date="2018" name="Insect Biochem. Mol. Biol.">
        <title>The expansion of genes encoding soluble silk components in the greater wax moth, Galleria mellonella.</title>
        <authorList>
            <person name="Kludkiewicz B."/>
            <person name="Kucerova L."/>
            <person name="Konikova T."/>
            <person name="Strnad H."/>
            <person name="Hradilova M."/>
            <person name="Zaloudikova A."/>
            <person name="Sehadova H."/>
            <person name="Konik P."/>
            <person name="Sehnal F."/>
            <person name="Zurovec M."/>
        </authorList>
    </citation>
    <scope>NUCLEOTIDE SEQUENCE</scope>
    <source>
        <tissue evidence="3">Silk glands</tissue>
    </source>
</reference>
<protein>
    <submittedName>
        <fullName evidence="3">Seroin transcript 1B</fullName>
    </submittedName>
</protein>
<name>A0A3G1T152_GALME</name>
<dbReference type="EMBL" id="MG604939">
    <property type="protein sequence ID" value="AXY94618.1"/>
    <property type="molecule type" value="mRNA"/>
</dbReference>
<evidence type="ECO:0000313" key="3">
    <source>
        <dbReference type="EMBL" id="AXY94618.1"/>
    </source>
</evidence>
<feature type="region of interest" description="Disordered" evidence="1">
    <location>
        <begin position="81"/>
        <end position="144"/>
    </location>
</feature>
<gene>
    <name evidence="3" type="primary">Sn1</name>
</gene>
<feature type="compositionally biased region" description="Basic and acidic residues" evidence="1">
    <location>
        <begin position="112"/>
        <end position="124"/>
    </location>
</feature>
<proteinExistence type="evidence at transcript level"/>
<organism evidence="3">
    <name type="scientific">Galleria mellonella</name>
    <name type="common">Greater wax moth</name>
    <dbReference type="NCBI Taxonomy" id="7137"/>
    <lineage>
        <taxon>Eukaryota</taxon>
        <taxon>Metazoa</taxon>
        <taxon>Ecdysozoa</taxon>
        <taxon>Arthropoda</taxon>
        <taxon>Hexapoda</taxon>
        <taxon>Insecta</taxon>
        <taxon>Pterygota</taxon>
        <taxon>Neoptera</taxon>
        <taxon>Endopterygota</taxon>
        <taxon>Lepidoptera</taxon>
        <taxon>Glossata</taxon>
        <taxon>Ditrysia</taxon>
        <taxon>Pyraloidea</taxon>
        <taxon>Pyralidae</taxon>
        <taxon>Galleriinae</taxon>
        <taxon>Galleria</taxon>
    </lineage>
</organism>
<feature type="signal peptide" evidence="2">
    <location>
        <begin position="1"/>
        <end position="17"/>
    </location>
</feature>
<dbReference type="AlphaFoldDB" id="A0A3G1T152"/>
<sequence length="144" mass="16207">MATKILIFLSFVALSSAGFVWVDDDNNRFPKLRQPIFPKIPKFEPFTFKPFVFKPFVFEPITFKPIDVNYQPKEGENFVAVSTSSHHESSNVNGVEKSSGGSDIVTNVGGKINEEGVEFKKGDRDDENNNEERNTNENSGENNE</sequence>
<feature type="chain" id="PRO_5017924078" evidence="2">
    <location>
        <begin position="18"/>
        <end position="144"/>
    </location>
</feature>